<name>X7XPE3_MYCKA</name>
<feature type="region of interest" description="Disordered" evidence="1">
    <location>
        <begin position="49"/>
        <end position="69"/>
    </location>
</feature>
<protein>
    <submittedName>
        <fullName evidence="2">Conserved membrane domain protein</fullName>
    </submittedName>
</protein>
<dbReference type="Proteomes" id="UP000020561">
    <property type="component" value="Unassembled WGS sequence"/>
</dbReference>
<sequence length="69" mass="7103">MLSPSDPHAPHAKPETFRYGLYGALSHPLESTGPRSCDDADDQGCTIIAKPLSAPPRTGSTGTVLSGPA</sequence>
<dbReference type="PATRIC" id="fig|1299326.3.peg.6699"/>
<gene>
    <name evidence="2" type="ORF">I545_6985</name>
</gene>
<evidence type="ECO:0000256" key="1">
    <source>
        <dbReference type="SAM" id="MobiDB-lite"/>
    </source>
</evidence>
<evidence type="ECO:0000313" key="2">
    <source>
        <dbReference type="EMBL" id="ETZ96425.1"/>
    </source>
</evidence>
<feature type="compositionally biased region" description="Polar residues" evidence="1">
    <location>
        <begin position="58"/>
        <end position="69"/>
    </location>
</feature>
<dbReference type="EMBL" id="JAOA01000047">
    <property type="protein sequence ID" value="ETZ96425.1"/>
    <property type="molecule type" value="Genomic_DNA"/>
</dbReference>
<evidence type="ECO:0000313" key="3">
    <source>
        <dbReference type="Proteomes" id="UP000020561"/>
    </source>
</evidence>
<reference evidence="2 3" key="1">
    <citation type="submission" date="2013-12" db="EMBL/GenBank/DDBJ databases">
        <authorList>
            <person name="Brown-Elliot B."/>
            <person name="Wallace R."/>
            <person name="Lenaerts A."/>
            <person name="Ordway D."/>
            <person name="DeGroote M.A."/>
            <person name="Parker T."/>
            <person name="Sizemore C."/>
            <person name="Tallon L.J."/>
            <person name="Sadzewicz L.K."/>
            <person name="Sengamalay N."/>
            <person name="Fraser C.M."/>
            <person name="Hine E."/>
            <person name="Shefchek K.A."/>
            <person name="Das S.P."/>
            <person name="Tettelin H."/>
        </authorList>
    </citation>
    <scope>NUCLEOTIDE SEQUENCE [LARGE SCALE GENOMIC DNA]</scope>
    <source>
        <strain evidence="2 3">662</strain>
    </source>
</reference>
<dbReference type="AlphaFoldDB" id="X7XPE3"/>
<comment type="caution">
    <text evidence="2">The sequence shown here is derived from an EMBL/GenBank/DDBJ whole genome shotgun (WGS) entry which is preliminary data.</text>
</comment>
<organism evidence="2 3">
    <name type="scientific">Mycobacterium kansasii 662</name>
    <dbReference type="NCBI Taxonomy" id="1299326"/>
    <lineage>
        <taxon>Bacteria</taxon>
        <taxon>Bacillati</taxon>
        <taxon>Actinomycetota</taxon>
        <taxon>Actinomycetes</taxon>
        <taxon>Mycobacteriales</taxon>
        <taxon>Mycobacteriaceae</taxon>
        <taxon>Mycobacterium</taxon>
    </lineage>
</organism>
<proteinExistence type="predicted"/>
<accession>X7XPE3</accession>